<dbReference type="GO" id="GO:0016887">
    <property type="term" value="F:ATP hydrolysis activity"/>
    <property type="evidence" value="ECO:0007669"/>
    <property type="project" value="InterPro"/>
</dbReference>
<protein>
    <submittedName>
        <fullName evidence="2">ATP-binding protein</fullName>
    </submittedName>
</protein>
<dbReference type="InterPro" id="IPR003593">
    <property type="entry name" value="AAA+_ATPase"/>
</dbReference>
<keyword evidence="2" id="KW-0067">ATP-binding</keyword>
<reference evidence="2 3" key="1">
    <citation type="submission" date="2020-04" db="EMBL/GenBank/DDBJ databases">
        <title>Genome sequencing of novel species.</title>
        <authorList>
            <person name="Heo J."/>
            <person name="Kim S.-J."/>
            <person name="Kim J.-S."/>
            <person name="Hong S.-B."/>
            <person name="Kwon S.-W."/>
        </authorList>
    </citation>
    <scope>NUCLEOTIDE SEQUENCE [LARGE SCALE GENOMIC DNA]</scope>
    <source>
        <strain evidence="2 3">CJU-R4</strain>
    </source>
</reference>
<feature type="domain" description="AAA+ ATPase" evidence="1">
    <location>
        <begin position="37"/>
        <end position="298"/>
    </location>
</feature>
<gene>
    <name evidence="2" type="ORF">HH216_02630</name>
</gene>
<sequence>MAQTNQPPVQITQQRLISMQIKRLKSLVDVRIVFEDDKPLTAIMGPNGFGKSTILHLLASSFQPTNVRTGSTQIVQGEEWQYVNFFPSTPDGTWSSSQASITHTYRTGAKENREELTISKSIRYWLPKIKSKPHRETYYVGVKESVPEIEKERILKNVKYKTKDQVDAQSEKIRKKVGEILKREYSKSYINQLSGKRSLLGVKYGVINYSSLSMGAGEQRLFKLIETLEKAGKYALILIDELDLLLHTDALNRLLKVLKEYALSKSLQIIFTTHRESVTDVDFSDYIAVRHLYHSLVAPYKTLCFNDTKPEALARLTGTLIKDLEIFCEDDMAKAIIEKLAFQVDVARFLAISSYGPAINSFTYASAFILKRESDGTPLDKTLFVLDGDEYATLDERKTQIKRILTGNEGGQGGLGDRRRAQALDLLTSFNSPDRKCPEEMLYNMVRSISLGVNDQTDQVLKAAAEASGEIQPKQKVEKTLEYIGGERSRALGHFIDVAAQSHTWPAYTEPVRQWLEVRKTVILEQH</sequence>
<dbReference type="SUPFAM" id="SSF52540">
    <property type="entry name" value="P-loop containing nucleoside triphosphate hydrolases"/>
    <property type="match status" value="1"/>
</dbReference>
<dbReference type="InterPro" id="IPR051396">
    <property type="entry name" value="Bact_Antivir_Def_Nuclease"/>
</dbReference>
<keyword evidence="2" id="KW-0547">Nucleotide-binding</keyword>
<proteinExistence type="predicted"/>
<keyword evidence="3" id="KW-1185">Reference proteome</keyword>
<dbReference type="EMBL" id="CP051677">
    <property type="protein sequence ID" value="QJD77434.1"/>
    <property type="molecule type" value="Genomic_DNA"/>
</dbReference>
<evidence type="ECO:0000259" key="1">
    <source>
        <dbReference type="SMART" id="SM00382"/>
    </source>
</evidence>
<evidence type="ECO:0000313" key="2">
    <source>
        <dbReference type="EMBL" id="QJD77434.1"/>
    </source>
</evidence>
<dbReference type="GO" id="GO:0005524">
    <property type="term" value="F:ATP binding"/>
    <property type="evidence" value="ECO:0007669"/>
    <property type="project" value="UniProtKB-KW"/>
</dbReference>
<dbReference type="Pfam" id="PF13304">
    <property type="entry name" value="AAA_21"/>
    <property type="match status" value="1"/>
</dbReference>
<dbReference type="InterPro" id="IPR003959">
    <property type="entry name" value="ATPase_AAA_core"/>
</dbReference>
<dbReference type="InterPro" id="IPR027417">
    <property type="entry name" value="P-loop_NTPase"/>
</dbReference>
<evidence type="ECO:0000313" key="3">
    <source>
        <dbReference type="Proteomes" id="UP000501128"/>
    </source>
</evidence>
<dbReference type="KEGG" id="srho:HH216_02630"/>
<dbReference type="Proteomes" id="UP000501128">
    <property type="component" value="Chromosome"/>
</dbReference>
<dbReference type="PANTHER" id="PTHR43581:SF4">
    <property type="entry name" value="ATP_GTP PHOSPHATASE"/>
    <property type="match status" value="1"/>
</dbReference>
<dbReference type="AlphaFoldDB" id="A0A7L5DGP8"/>
<dbReference type="PANTHER" id="PTHR43581">
    <property type="entry name" value="ATP/GTP PHOSPHATASE"/>
    <property type="match status" value="1"/>
</dbReference>
<dbReference type="Gene3D" id="3.40.50.300">
    <property type="entry name" value="P-loop containing nucleotide triphosphate hydrolases"/>
    <property type="match status" value="1"/>
</dbReference>
<dbReference type="SMART" id="SM00382">
    <property type="entry name" value="AAA"/>
    <property type="match status" value="1"/>
</dbReference>
<dbReference type="RefSeq" id="WP_169549377.1">
    <property type="nucleotide sequence ID" value="NZ_CP051677.1"/>
</dbReference>
<organism evidence="2 3">
    <name type="scientific">Spirosoma rhododendri</name>
    <dbReference type="NCBI Taxonomy" id="2728024"/>
    <lineage>
        <taxon>Bacteria</taxon>
        <taxon>Pseudomonadati</taxon>
        <taxon>Bacteroidota</taxon>
        <taxon>Cytophagia</taxon>
        <taxon>Cytophagales</taxon>
        <taxon>Cytophagaceae</taxon>
        <taxon>Spirosoma</taxon>
    </lineage>
</organism>
<name>A0A7L5DGP8_9BACT</name>
<accession>A0A7L5DGP8</accession>